<dbReference type="EMBL" id="CAJVQC010005533">
    <property type="protein sequence ID" value="CAG8555242.1"/>
    <property type="molecule type" value="Genomic_DNA"/>
</dbReference>
<dbReference type="Proteomes" id="UP000789920">
    <property type="component" value="Unassembled WGS sequence"/>
</dbReference>
<protein>
    <submittedName>
        <fullName evidence="1">3946_t:CDS:1</fullName>
    </submittedName>
</protein>
<organism evidence="1 2">
    <name type="scientific">Racocetra persica</name>
    <dbReference type="NCBI Taxonomy" id="160502"/>
    <lineage>
        <taxon>Eukaryota</taxon>
        <taxon>Fungi</taxon>
        <taxon>Fungi incertae sedis</taxon>
        <taxon>Mucoromycota</taxon>
        <taxon>Glomeromycotina</taxon>
        <taxon>Glomeromycetes</taxon>
        <taxon>Diversisporales</taxon>
        <taxon>Gigasporaceae</taxon>
        <taxon>Racocetra</taxon>
    </lineage>
</organism>
<gene>
    <name evidence="1" type="ORF">RPERSI_LOCUS4131</name>
</gene>
<accession>A0ACA9LWR3</accession>
<name>A0ACA9LWR3_9GLOM</name>
<evidence type="ECO:0000313" key="2">
    <source>
        <dbReference type="Proteomes" id="UP000789920"/>
    </source>
</evidence>
<keyword evidence="2" id="KW-1185">Reference proteome</keyword>
<sequence length="81" mass="9248">MLSQDAIAKFKEVLVYSIQKKLSNNSSSMGPQCITIPCMKSQFVDVFDTESDINTPNNEDSLKQNHKSKRSTNFEFTVQWV</sequence>
<evidence type="ECO:0000313" key="1">
    <source>
        <dbReference type="EMBL" id="CAG8555242.1"/>
    </source>
</evidence>
<comment type="caution">
    <text evidence="1">The sequence shown here is derived from an EMBL/GenBank/DDBJ whole genome shotgun (WGS) entry which is preliminary data.</text>
</comment>
<proteinExistence type="predicted"/>
<reference evidence="1" key="1">
    <citation type="submission" date="2021-06" db="EMBL/GenBank/DDBJ databases">
        <authorList>
            <person name="Kallberg Y."/>
            <person name="Tangrot J."/>
            <person name="Rosling A."/>
        </authorList>
    </citation>
    <scope>NUCLEOTIDE SEQUENCE</scope>
    <source>
        <strain evidence="1">MA461A</strain>
    </source>
</reference>